<dbReference type="Pfam" id="PF02714">
    <property type="entry name" value="RSN1_7TM"/>
    <property type="match status" value="1"/>
</dbReference>
<feature type="transmembrane region" description="Helical" evidence="8">
    <location>
        <begin position="672"/>
        <end position="693"/>
    </location>
</feature>
<sequence>MASTTAAAAASVQVPQWMIDFHNYRTSLFLTLVEPVIVYVVGPMEDLEESIIGTLGDMNMQSVEEHEQIGHAYNYEYENSQYSPEMEISEFDDRRKLGFLPNYVGDVSAFRETSMSFATLVMLFTIMTCVVIVFLSCFYHNQKTSPLFASPRRHRLPRLVPPPLPVDGTFSWIKVCFYMSDEEIINRVGFDALIFIRFHRLALRCILKMSIFSFLVLLPLNFTGGGHANASDLKGYVGSLLFTDFLRFSMANVEGGSPRLWVHCFAAYLLSGIVMRELVVEYNAFNNIRHRYMLSKEPHLRTVLVSNIPRHLRSPKKIRNYFKHVYPNAVKNVTMCQNLIHLEKMVARRTKILNKIEQEILILCRSEKRKLIGGTLASKVKAQFSNCGGKPLTCFEDMGLMDGAPERLTHLYGELESMNIMIQHEQERRARVMKKLDKMEAKVGRKDIDYILATPFLDKESQSSKKKRKEYRGKSGEDSFRIPSGAGKGFDYVKFDKEEDKKKKKNRGRPFAKAKQAIKRYSRSVFDASLIGRPVRRYEEPKPMNVKSGDDDENSTITVGSSAIENRSIEVTDKAFVEMKTFTASTIAIQSMHSSKPGAMEVKMAPEPRDILWKNIYVSKGAKKTRSFIGDTVAILLISFYVVPVALISLLVSESALISISPRLEQLDQASVLFSTIIALVQPICLVVIQQLLPPLFMQISKAEGMLSFSEVQMKAFSRYFMFQVLNVFLVTAIAGSIFDTLAIIIENPESMFEMLGNSLPRMSSFFITLVLMKTFLGLGVELVRLFSIVQSLLRYPIIRNATLRMKKNVIIGMRAIDDPGWFPYHKVLAQDMLVVVIGVVFAIVAPLVLFPCALFCLFSRIIWTHHHLYIFESVFESGGQFWPKIFRRFVFGLIIAQMTITGQFILKEARHEAYATIALMFFTYVFLRTTRARYDAASSTLPLEVATIMDITVAQENEAKKGLSGKNVQPSGDDKRKEKLPKSGDDEEYLLSDFDPYEHAYCQPALRSNPEARPEQPVPPGQLGKEESLFDSEAPNDLNAEGYNPADDKATVRLKSLNERDRAILNNWWNEQVDISGRQDFFSVLMGEESGTLRLGRRQQKSAP</sequence>
<keyword evidence="5 8" id="KW-1133">Transmembrane helix</keyword>
<dbReference type="AlphaFoldDB" id="A0A7S3QEH8"/>
<feature type="transmembrane region" description="Helical" evidence="8">
    <location>
        <begin position="720"/>
        <end position="746"/>
    </location>
</feature>
<evidence type="ECO:0000256" key="5">
    <source>
        <dbReference type="ARBA" id="ARBA00022989"/>
    </source>
</evidence>
<evidence type="ECO:0000256" key="2">
    <source>
        <dbReference type="ARBA" id="ARBA00007779"/>
    </source>
</evidence>
<dbReference type="Pfam" id="PF13967">
    <property type="entry name" value="RSN1_TM"/>
    <property type="match status" value="1"/>
</dbReference>
<evidence type="ECO:0000256" key="8">
    <source>
        <dbReference type="SAM" id="Phobius"/>
    </source>
</evidence>
<accession>A0A7S3QEH8</accession>
<feature type="transmembrane region" description="Helical" evidence="8">
    <location>
        <begin position="201"/>
        <end position="222"/>
    </location>
</feature>
<dbReference type="InterPro" id="IPR045122">
    <property type="entry name" value="Csc1-like"/>
</dbReference>
<feature type="domain" description="CSC1/OSCA1-like cytosolic" evidence="11">
    <location>
        <begin position="301"/>
        <end position="391"/>
    </location>
</feature>
<comment type="similarity">
    <text evidence="2">Belongs to the CSC1 (TC 1.A.17) family.</text>
</comment>
<proteinExistence type="inferred from homology"/>
<keyword evidence="6 8" id="KW-0472">Membrane</keyword>
<dbReference type="InterPro" id="IPR003864">
    <property type="entry name" value="CSC1/OSCA1-like_7TM"/>
</dbReference>
<reference evidence="12" key="1">
    <citation type="submission" date="2021-01" db="EMBL/GenBank/DDBJ databases">
        <authorList>
            <person name="Corre E."/>
            <person name="Pelletier E."/>
            <person name="Niang G."/>
            <person name="Scheremetjew M."/>
            <person name="Finn R."/>
            <person name="Kale V."/>
            <person name="Holt S."/>
            <person name="Cochrane G."/>
            <person name="Meng A."/>
            <person name="Brown T."/>
            <person name="Cohen L."/>
        </authorList>
    </citation>
    <scope>NUCLEOTIDE SEQUENCE</scope>
    <source>
        <strain evidence="12">MM31A-1</strain>
    </source>
</reference>
<dbReference type="PANTHER" id="PTHR13018">
    <property type="entry name" value="PROBABLE MEMBRANE PROTEIN DUF221-RELATED"/>
    <property type="match status" value="1"/>
</dbReference>
<feature type="transmembrane region" description="Helical" evidence="8">
    <location>
        <begin position="260"/>
        <end position="279"/>
    </location>
</feature>
<name>A0A7S3QEH8_9STRA</name>
<evidence type="ECO:0000259" key="11">
    <source>
        <dbReference type="Pfam" id="PF14703"/>
    </source>
</evidence>
<comment type="subcellular location">
    <subcellularLocation>
        <location evidence="1">Membrane</location>
        <topology evidence="1">Multi-pass membrane protein</topology>
    </subcellularLocation>
</comment>
<evidence type="ECO:0000256" key="4">
    <source>
        <dbReference type="ARBA" id="ARBA00022692"/>
    </source>
</evidence>
<keyword evidence="4 8" id="KW-0812">Transmembrane</keyword>
<dbReference type="GO" id="GO:0005886">
    <property type="term" value="C:plasma membrane"/>
    <property type="evidence" value="ECO:0007669"/>
    <property type="project" value="TreeGrafter"/>
</dbReference>
<keyword evidence="3" id="KW-0813">Transport</keyword>
<evidence type="ECO:0000313" key="12">
    <source>
        <dbReference type="EMBL" id="CAE0475004.1"/>
    </source>
</evidence>
<feature type="region of interest" description="Disordered" evidence="7">
    <location>
        <begin position="1009"/>
        <end position="1029"/>
    </location>
</feature>
<evidence type="ECO:0000256" key="6">
    <source>
        <dbReference type="ARBA" id="ARBA00023136"/>
    </source>
</evidence>
<feature type="transmembrane region" description="Helical" evidence="8">
    <location>
        <begin position="633"/>
        <end position="652"/>
    </location>
</feature>
<dbReference type="InterPro" id="IPR027815">
    <property type="entry name" value="CSC1/OSCA1-like_cyt"/>
</dbReference>
<evidence type="ECO:0000256" key="7">
    <source>
        <dbReference type="SAM" id="MobiDB-lite"/>
    </source>
</evidence>
<protein>
    <recommendedName>
        <fullName evidence="13">CSC1/OSCA1-like 7TM region domain-containing protein</fullName>
    </recommendedName>
</protein>
<dbReference type="GO" id="GO:0005227">
    <property type="term" value="F:calcium-activated cation channel activity"/>
    <property type="evidence" value="ECO:0007669"/>
    <property type="project" value="InterPro"/>
</dbReference>
<dbReference type="EMBL" id="HBIO01025886">
    <property type="protein sequence ID" value="CAE0475004.1"/>
    <property type="molecule type" value="Transcribed_RNA"/>
</dbReference>
<feature type="transmembrane region" description="Helical" evidence="8">
    <location>
        <begin position="766"/>
        <end position="787"/>
    </location>
</feature>
<feature type="transmembrane region" description="Helical" evidence="8">
    <location>
        <begin position="117"/>
        <end position="139"/>
    </location>
</feature>
<feature type="compositionally biased region" description="Basic and acidic residues" evidence="7">
    <location>
        <begin position="973"/>
        <end position="985"/>
    </location>
</feature>
<gene>
    <name evidence="12" type="ORF">CDEB00056_LOCUS19857</name>
</gene>
<feature type="transmembrane region" description="Helical" evidence="8">
    <location>
        <begin position="833"/>
        <end position="866"/>
    </location>
</feature>
<feature type="region of interest" description="Disordered" evidence="7">
    <location>
        <begin position="462"/>
        <end position="483"/>
    </location>
</feature>
<dbReference type="InterPro" id="IPR032880">
    <property type="entry name" value="CSC1/OSCA1-like_N"/>
</dbReference>
<organism evidence="12">
    <name type="scientific">Chaetoceros debilis</name>
    <dbReference type="NCBI Taxonomy" id="122233"/>
    <lineage>
        <taxon>Eukaryota</taxon>
        <taxon>Sar</taxon>
        <taxon>Stramenopiles</taxon>
        <taxon>Ochrophyta</taxon>
        <taxon>Bacillariophyta</taxon>
        <taxon>Coscinodiscophyceae</taxon>
        <taxon>Chaetocerotophycidae</taxon>
        <taxon>Chaetocerotales</taxon>
        <taxon>Chaetocerotaceae</taxon>
        <taxon>Chaetoceros</taxon>
    </lineage>
</organism>
<feature type="transmembrane region" description="Helical" evidence="8">
    <location>
        <begin position="886"/>
        <end position="907"/>
    </location>
</feature>
<dbReference type="Pfam" id="PF14703">
    <property type="entry name" value="PHM7_cyt"/>
    <property type="match status" value="1"/>
</dbReference>
<feature type="domain" description="CSC1/OSCA1-like N-terminal transmembrane" evidence="10">
    <location>
        <begin position="121"/>
        <end position="278"/>
    </location>
</feature>
<evidence type="ECO:0000256" key="3">
    <source>
        <dbReference type="ARBA" id="ARBA00022448"/>
    </source>
</evidence>
<dbReference type="PANTHER" id="PTHR13018:SF5">
    <property type="entry name" value="RE44586P"/>
    <property type="match status" value="1"/>
</dbReference>
<evidence type="ECO:0000256" key="1">
    <source>
        <dbReference type="ARBA" id="ARBA00004141"/>
    </source>
</evidence>
<feature type="region of interest" description="Disordered" evidence="7">
    <location>
        <begin position="960"/>
        <end position="987"/>
    </location>
</feature>
<feature type="transmembrane region" description="Helical" evidence="8">
    <location>
        <begin position="914"/>
        <end position="931"/>
    </location>
</feature>
<evidence type="ECO:0000259" key="9">
    <source>
        <dbReference type="Pfam" id="PF02714"/>
    </source>
</evidence>
<evidence type="ECO:0000259" key="10">
    <source>
        <dbReference type="Pfam" id="PF13967"/>
    </source>
</evidence>
<evidence type="ECO:0008006" key="13">
    <source>
        <dbReference type="Google" id="ProtNLM"/>
    </source>
</evidence>
<feature type="domain" description="CSC1/OSCA1-like 7TM region" evidence="9">
    <location>
        <begin position="626"/>
        <end position="905"/>
    </location>
</feature>